<keyword evidence="1" id="KW-0812">Transmembrane</keyword>
<accession>A0A852WFX2</accession>
<comment type="caution">
    <text evidence="2">The sequence shown here is derived from an EMBL/GenBank/DDBJ whole genome shotgun (WGS) entry which is preliminary data.</text>
</comment>
<organism evidence="2 3">
    <name type="scientific">Pedococcus badiiscoriae</name>
    <dbReference type="NCBI Taxonomy" id="642776"/>
    <lineage>
        <taxon>Bacteria</taxon>
        <taxon>Bacillati</taxon>
        <taxon>Actinomycetota</taxon>
        <taxon>Actinomycetes</taxon>
        <taxon>Micrococcales</taxon>
        <taxon>Intrasporangiaceae</taxon>
        <taxon>Pedococcus</taxon>
    </lineage>
</organism>
<dbReference type="InterPro" id="IPR046549">
    <property type="entry name" value="DUF6703"/>
</dbReference>
<keyword evidence="1" id="KW-0472">Membrane</keyword>
<feature type="transmembrane region" description="Helical" evidence="1">
    <location>
        <begin position="21"/>
        <end position="40"/>
    </location>
</feature>
<dbReference type="Pfam" id="PF20444">
    <property type="entry name" value="DUF6703"/>
    <property type="match status" value="1"/>
</dbReference>
<keyword evidence="3" id="KW-1185">Reference proteome</keyword>
<sequence length="94" mass="10249">MPSLRERVTEASLPAVNALNRLPRAVPFLVVLALMVAGIFVPGWGWLFLVLVLAFLGWTLYLAWPALDMNGRLGRVAVLLLAVAITITQAVPRT</sequence>
<feature type="transmembrane region" description="Helical" evidence="1">
    <location>
        <begin position="76"/>
        <end position="92"/>
    </location>
</feature>
<evidence type="ECO:0000256" key="1">
    <source>
        <dbReference type="SAM" id="Phobius"/>
    </source>
</evidence>
<dbReference type="Proteomes" id="UP000573599">
    <property type="component" value="Unassembled WGS sequence"/>
</dbReference>
<name>A0A852WFX2_9MICO</name>
<dbReference type="AlphaFoldDB" id="A0A852WFX2"/>
<proteinExistence type="predicted"/>
<protein>
    <submittedName>
        <fullName evidence="2">Uncharacterized protein</fullName>
    </submittedName>
</protein>
<dbReference type="RefSeq" id="WP_179422390.1">
    <property type="nucleotide sequence ID" value="NZ_JACCAB010000001.1"/>
</dbReference>
<keyword evidence="1" id="KW-1133">Transmembrane helix</keyword>
<evidence type="ECO:0000313" key="2">
    <source>
        <dbReference type="EMBL" id="NYG08143.1"/>
    </source>
</evidence>
<gene>
    <name evidence="2" type="ORF">BJ986_002630</name>
</gene>
<reference evidence="2 3" key="1">
    <citation type="submission" date="2020-07" db="EMBL/GenBank/DDBJ databases">
        <title>Sequencing the genomes of 1000 actinobacteria strains.</title>
        <authorList>
            <person name="Klenk H.-P."/>
        </authorList>
    </citation>
    <scope>NUCLEOTIDE SEQUENCE [LARGE SCALE GENOMIC DNA]</scope>
    <source>
        <strain evidence="2 3">DSM 23987</strain>
    </source>
</reference>
<evidence type="ECO:0000313" key="3">
    <source>
        <dbReference type="Proteomes" id="UP000573599"/>
    </source>
</evidence>
<feature type="transmembrane region" description="Helical" evidence="1">
    <location>
        <begin position="46"/>
        <end position="64"/>
    </location>
</feature>
<dbReference type="EMBL" id="JACCAB010000001">
    <property type="protein sequence ID" value="NYG08143.1"/>
    <property type="molecule type" value="Genomic_DNA"/>
</dbReference>